<reference evidence="6" key="1">
    <citation type="submission" date="2022-01" db="EMBL/GenBank/DDBJ databases">
        <title>Comparative genomics reveals a dynamic genome evolution in the ectomycorrhizal milk-cap (Lactarius) mushrooms.</title>
        <authorList>
            <consortium name="DOE Joint Genome Institute"/>
            <person name="Lebreton A."/>
            <person name="Tang N."/>
            <person name="Kuo A."/>
            <person name="LaButti K."/>
            <person name="Drula E."/>
            <person name="Barry K."/>
            <person name="Clum A."/>
            <person name="Lipzen A."/>
            <person name="Mousain D."/>
            <person name="Ng V."/>
            <person name="Wang R."/>
            <person name="Wang X."/>
            <person name="Dai Y."/>
            <person name="Henrissat B."/>
            <person name="Grigoriev I.V."/>
            <person name="Guerin-Laguette A."/>
            <person name="Yu F."/>
            <person name="Martin F.M."/>
        </authorList>
    </citation>
    <scope>NUCLEOTIDE SEQUENCE</scope>
    <source>
        <strain evidence="6">QP</strain>
    </source>
</reference>
<dbReference type="PANTHER" id="PTHR11360:SF305">
    <property type="entry name" value="MAJOR FACILITATOR SUPERFAMILY (MFS) PROFILE DOMAIN-CONTAINING PROTEIN"/>
    <property type="match status" value="1"/>
</dbReference>
<keyword evidence="4" id="KW-0472">Membrane</keyword>
<feature type="transmembrane region" description="Helical" evidence="4">
    <location>
        <begin position="152"/>
        <end position="169"/>
    </location>
</feature>
<dbReference type="InterPro" id="IPR020846">
    <property type="entry name" value="MFS_dom"/>
</dbReference>
<comment type="caution">
    <text evidence="6">The sequence shown here is derived from an EMBL/GenBank/DDBJ whole genome shotgun (WGS) entry which is preliminary data.</text>
</comment>
<feature type="transmembrane region" description="Helical" evidence="4">
    <location>
        <begin position="368"/>
        <end position="393"/>
    </location>
</feature>
<dbReference type="InterPro" id="IPR036259">
    <property type="entry name" value="MFS_trans_sf"/>
</dbReference>
<feature type="transmembrane region" description="Helical" evidence="4">
    <location>
        <begin position="341"/>
        <end position="362"/>
    </location>
</feature>
<protein>
    <submittedName>
        <fullName evidence="6">MFS general substrate transporter</fullName>
    </submittedName>
</protein>
<feature type="transmembrane region" description="Helical" evidence="4">
    <location>
        <begin position="123"/>
        <end position="140"/>
    </location>
</feature>
<feature type="transmembrane region" description="Helical" evidence="4">
    <location>
        <begin position="308"/>
        <end position="329"/>
    </location>
</feature>
<dbReference type="Pfam" id="PF07690">
    <property type="entry name" value="MFS_1"/>
    <property type="match status" value="1"/>
</dbReference>
<dbReference type="GO" id="GO:0016020">
    <property type="term" value="C:membrane"/>
    <property type="evidence" value="ECO:0007669"/>
    <property type="project" value="UniProtKB-SubCell"/>
</dbReference>
<sequence length="482" mass="50574">MAPLHSESIELPKSGRALSEPFGGAQLSSPDSPMSGAIAVRETTNSTGSSHPSALPHTRDAPDDFPEGGYGWVVVLACSVIRFLRRHHSCYQCFFFGGLTYSWGIVQARLIQSRLANDSQLSFIGSTAITLISVAALINVRLIRWLGTRKACVLGCFFLGLGPLLNGFATKSYGGLFVTNGLILGFGTSLTFMACSSLPSQYFKRRRGLANGLVFAGNGLGGGVISITLNSLIDRVGIAWAFRILGLSTWVVAIPAALLLKERTRRNAVTVEWGLFRDPKFVLLFLGSGIATFPLLVPPFFIPLYANSVGASASLASGLLATFNLASAVGRVGFGVLGDSVGPITALVLALTVNALSMLTIWPASSSIAPLVAFIVINGFGSGGFFSLIPSVVGSVYGNTRTANALAMTVSGWAFGYFLVGPLLPSQGSPVAGWLLQAYGGSSAGRAAFRPAIYYAGSLAMASAGLIAGMRMLLARKLFMYA</sequence>
<dbReference type="PROSITE" id="PS50850">
    <property type="entry name" value="MFS"/>
    <property type="match status" value="1"/>
</dbReference>
<comment type="subcellular location">
    <subcellularLocation>
        <location evidence="1">Membrane</location>
        <topology evidence="1">Multi-pass membrane protein</topology>
    </subcellularLocation>
</comment>
<dbReference type="Gene3D" id="1.20.1250.20">
    <property type="entry name" value="MFS general substrate transporter like domains"/>
    <property type="match status" value="2"/>
</dbReference>
<dbReference type="SUPFAM" id="SSF103473">
    <property type="entry name" value="MFS general substrate transporter"/>
    <property type="match status" value="1"/>
</dbReference>
<comment type="similarity">
    <text evidence="2">Belongs to the major facilitator superfamily. Monocarboxylate porter (TC 2.A.1.13) family.</text>
</comment>
<feature type="transmembrane region" description="Helical" evidence="4">
    <location>
        <begin position="175"/>
        <end position="196"/>
    </location>
</feature>
<evidence type="ECO:0000256" key="4">
    <source>
        <dbReference type="SAM" id="Phobius"/>
    </source>
</evidence>
<evidence type="ECO:0000256" key="3">
    <source>
        <dbReference type="SAM" id="MobiDB-lite"/>
    </source>
</evidence>
<dbReference type="EMBL" id="JAKELL010000001">
    <property type="protein sequence ID" value="KAH9001745.1"/>
    <property type="molecule type" value="Genomic_DNA"/>
</dbReference>
<gene>
    <name evidence="6" type="ORF">EDB92DRAFT_1812444</name>
</gene>
<evidence type="ECO:0000256" key="2">
    <source>
        <dbReference type="ARBA" id="ARBA00006727"/>
    </source>
</evidence>
<name>A0AAD4LUY2_9AGAM</name>
<dbReference type="InterPro" id="IPR050327">
    <property type="entry name" value="Proton-linked_MCT"/>
</dbReference>
<dbReference type="Proteomes" id="UP001201163">
    <property type="component" value="Unassembled WGS sequence"/>
</dbReference>
<organism evidence="6 7">
    <name type="scientific">Lactarius akahatsu</name>
    <dbReference type="NCBI Taxonomy" id="416441"/>
    <lineage>
        <taxon>Eukaryota</taxon>
        <taxon>Fungi</taxon>
        <taxon>Dikarya</taxon>
        <taxon>Basidiomycota</taxon>
        <taxon>Agaricomycotina</taxon>
        <taxon>Agaricomycetes</taxon>
        <taxon>Russulales</taxon>
        <taxon>Russulaceae</taxon>
        <taxon>Lactarius</taxon>
    </lineage>
</organism>
<dbReference type="InterPro" id="IPR011701">
    <property type="entry name" value="MFS"/>
</dbReference>
<evidence type="ECO:0000256" key="1">
    <source>
        <dbReference type="ARBA" id="ARBA00004141"/>
    </source>
</evidence>
<dbReference type="AlphaFoldDB" id="A0AAD4LUY2"/>
<feature type="domain" description="Major facilitator superfamily (MFS) profile" evidence="5">
    <location>
        <begin position="280"/>
        <end position="482"/>
    </location>
</feature>
<feature type="transmembrane region" description="Helical" evidence="4">
    <location>
        <begin position="238"/>
        <end position="260"/>
    </location>
</feature>
<feature type="region of interest" description="Disordered" evidence="3">
    <location>
        <begin position="1"/>
        <end position="36"/>
    </location>
</feature>
<feature type="transmembrane region" description="Helical" evidence="4">
    <location>
        <begin position="91"/>
        <end position="111"/>
    </location>
</feature>
<feature type="transmembrane region" description="Helical" evidence="4">
    <location>
        <begin position="208"/>
        <end position="232"/>
    </location>
</feature>
<evidence type="ECO:0000313" key="6">
    <source>
        <dbReference type="EMBL" id="KAH9001745.1"/>
    </source>
</evidence>
<evidence type="ECO:0000259" key="5">
    <source>
        <dbReference type="PROSITE" id="PS50850"/>
    </source>
</evidence>
<feature type="transmembrane region" description="Helical" evidence="4">
    <location>
        <begin position="405"/>
        <end position="424"/>
    </location>
</feature>
<proteinExistence type="inferred from homology"/>
<keyword evidence="7" id="KW-1185">Reference proteome</keyword>
<keyword evidence="4" id="KW-1133">Transmembrane helix</keyword>
<feature type="transmembrane region" description="Helical" evidence="4">
    <location>
        <begin position="281"/>
        <end position="302"/>
    </location>
</feature>
<evidence type="ECO:0000313" key="7">
    <source>
        <dbReference type="Proteomes" id="UP001201163"/>
    </source>
</evidence>
<keyword evidence="4" id="KW-0812">Transmembrane</keyword>
<feature type="transmembrane region" description="Helical" evidence="4">
    <location>
        <begin position="452"/>
        <end position="474"/>
    </location>
</feature>
<dbReference type="PANTHER" id="PTHR11360">
    <property type="entry name" value="MONOCARBOXYLATE TRANSPORTER"/>
    <property type="match status" value="1"/>
</dbReference>
<dbReference type="GO" id="GO:0022857">
    <property type="term" value="F:transmembrane transporter activity"/>
    <property type="evidence" value="ECO:0007669"/>
    <property type="project" value="InterPro"/>
</dbReference>
<accession>A0AAD4LUY2</accession>